<dbReference type="PRINTS" id="PR00463">
    <property type="entry name" value="EP450I"/>
</dbReference>
<evidence type="ECO:0000256" key="3">
    <source>
        <dbReference type="ARBA" id="ARBA00004174"/>
    </source>
</evidence>
<dbReference type="SUPFAM" id="SSF48264">
    <property type="entry name" value="Cytochrome P450"/>
    <property type="match status" value="1"/>
</dbReference>
<comment type="subcellular location">
    <subcellularLocation>
        <location evidence="4">Endoplasmic reticulum membrane</location>
        <topology evidence="4">Peripheral membrane protein</topology>
    </subcellularLocation>
    <subcellularLocation>
        <location evidence="3">Microsome membrane</location>
        <topology evidence="3">Peripheral membrane protein</topology>
    </subcellularLocation>
</comment>
<evidence type="ECO:0000256" key="5">
    <source>
        <dbReference type="ARBA" id="ARBA00010617"/>
    </source>
</evidence>
<comment type="function">
    <text evidence="2">May be involved in the metabolism of insect hormones and in the breakdown of synthetic insecticides.</text>
</comment>
<feature type="binding site" description="axial binding residue" evidence="14">
    <location>
        <position position="306"/>
    </location>
    <ligand>
        <name>heme</name>
        <dbReference type="ChEBI" id="CHEBI:30413"/>
    </ligand>
    <ligandPart>
        <name>Fe</name>
        <dbReference type="ChEBI" id="CHEBI:18248"/>
    </ligandPart>
</feature>
<dbReference type="InterPro" id="IPR036396">
    <property type="entry name" value="Cyt_P450_sf"/>
</dbReference>
<keyword evidence="10 15" id="KW-0560">Oxidoreductase</keyword>
<dbReference type="PRINTS" id="PR00385">
    <property type="entry name" value="P450"/>
</dbReference>
<evidence type="ECO:0000256" key="12">
    <source>
        <dbReference type="ARBA" id="ARBA00023033"/>
    </source>
</evidence>
<evidence type="ECO:0000256" key="7">
    <source>
        <dbReference type="ARBA" id="ARBA00022723"/>
    </source>
</evidence>
<protein>
    <submittedName>
        <fullName evidence="16">Putative cytochrome</fullName>
    </submittedName>
</protein>
<accession>A0A1L8E4G7</accession>
<proteinExistence type="inferred from homology"/>
<dbReference type="GO" id="GO:0020037">
    <property type="term" value="F:heme binding"/>
    <property type="evidence" value="ECO:0007669"/>
    <property type="project" value="InterPro"/>
</dbReference>
<keyword evidence="8" id="KW-0256">Endoplasmic reticulum</keyword>
<dbReference type="PANTHER" id="PTHR24291">
    <property type="entry name" value="CYTOCHROME P450 FAMILY 4"/>
    <property type="match status" value="1"/>
</dbReference>
<evidence type="ECO:0000256" key="1">
    <source>
        <dbReference type="ARBA" id="ARBA00001971"/>
    </source>
</evidence>
<evidence type="ECO:0000256" key="14">
    <source>
        <dbReference type="PIRSR" id="PIRSR602401-1"/>
    </source>
</evidence>
<keyword evidence="12 15" id="KW-0503">Monooxygenase</keyword>
<dbReference type="InterPro" id="IPR001128">
    <property type="entry name" value="Cyt_P450"/>
</dbReference>
<keyword evidence="9" id="KW-0492">Microsome</keyword>
<comment type="cofactor">
    <cofactor evidence="1 14">
        <name>heme</name>
        <dbReference type="ChEBI" id="CHEBI:30413"/>
    </cofactor>
</comment>
<evidence type="ECO:0000256" key="4">
    <source>
        <dbReference type="ARBA" id="ARBA00004406"/>
    </source>
</evidence>
<dbReference type="PANTHER" id="PTHR24291:SF189">
    <property type="entry name" value="CYTOCHROME P450 4C3-RELATED"/>
    <property type="match status" value="1"/>
</dbReference>
<keyword evidence="13" id="KW-0472">Membrane</keyword>
<dbReference type="GO" id="GO:0005789">
    <property type="term" value="C:endoplasmic reticulum membrane"/>
    <property type="evidence" value="ECO:0007669"/>
    <property type="project" value="UniProtKB-SubCell"/>
</dbReference>
<dbReference type="Gene3D" id="1.10.630.10">
    <property type="entry name" value="Cytochrome P450"/>
    <property type="match status" value="1"/>
</dbReference>
<evidence type="ECO:0000256" key="15">
    <source>
        <dbReference type="RuleBase" id="RU000461"/>
    </source>
</evidence>
<dbReference type="EMBL" id="GFDF01000662">
    <property type="protein sequence ID" value="JAV13422.1"/>
    <property type="molecule type" value="Transcribed_RNA"/>
</dbReference>
<dbReference type="InterPro" id="IPR050196">
    <property type="entry name" value="Cytochrome_P450_Monoox"/>
</dbReference>
<keyword evidence="7 14" id="KW-0479">Metal-binding</keyword>
<evidence type="ECO:0000313" key="16">
    <source>
        <dbReference type="EMBL" id="JAV13422.1"/>
    </source>
</evidence>
<name>A0A1L8E4G7_9DIPT</name>
<evidence type="ECO:0000256" key="6">
    <source>
        <dbReference type="ARBA" id="ARBA00022617"/>
    </source>
</evidence>
<dbReference type="AlphaFoldDB" id="A0A1L8E4G7"/>
<dbReference type="GO" id="GO:0005506">
    <property type="term" value="F:iron ion binding"/>
    <property type="evidence" value="ECO:0007669"/>
    <property type="project" value="InterPro"/>
</dbReference>
<comment type="similarity">
    <text evidence="5 15">Belongs to the cytochrome P450 family.</text>
</comment>
<keyword evidence="6 14" id="KW-0349">Heme</keyword>
<evidence type="ECO:0000256" key="10">
    <source>
        <dbReference type="ARBA" id="ARBA00023002"/>
    </source>
</evidence>
<dbReference type="InterPro" id="IPR017972">
    <property type="entry name" value="Cyt_P450_CS"/>
</dbReference>
<dbReference type="InterPro" id="IPR002401">
    <property type="entry name" value="Cyt_P450_E_grp-I"/>
</dbReference>
<evidence type="ECO:0000256" key="2">
    <source>
        <dbReference type="ARBA" id="ARBA00003690"/>
    </source>
</evidence>
<reference evidence="16" key="1">
    <citation type="submission" date="2016-12" db="EMBL/GenBank/DDBJ databases">
        <title>An insight into the sialome and mialome of the sand fly, Nyssomyia neivai.</title>
        <authorList>
            <person name="Sebastian V."/>
            <person name="Goulart T.M."/>
            <person name="Oliveira W."/>
            <person name="Calvo E."/>
            <person name="Oliveira L.F."/>
            <person name="Pinto M.C."/>
            <person name="Rosselino A.M."/>
            <person name="Ribeiro J.M."/>
        </authorList>
    </citation>
    <scope>NUCLEOTIDE SEQUENCE</scope>
</reference>
<dbReference type="GO" id="GO:0016705">
    <property type="term" value="F:oxidoreductase activity, acting on paired donors, with incorporation or reduction of molecular oxygen"/>
    <property type="evidence" value="ECO:0007669"/>
    <property type="project" value="InterPro"/>
</dbReference>
<evidence type="ECO:0000256" key="13">
    <source>
        <dbReference type="ARBA" id="ARBA00023136"/>
    </source>
</evidence>
<dbReference type="GO" id="GO:0004497">
    <property type="term" value="F:monooxygenase activity"/>
    <property type="evidence" value="ECO:0007669"/>
    <property type="project" value="UniProtKB-KW"/>
</dbReference>
<evidence type="ECO:0000256" key="8">
    <source>
        <dbReference type="ARBA" id="ARBA00022824"/>
    </source>
</evidence>
<dbReference type="Pfam" id="PF00067">
    <property type="entry name" value="p450"/>
    <property type="match status" value="1"/>
</dbReference>
<dbReference type="PROSITE" id="PS00086">
    <property type="entry name" value="CYTOCHROME_P450"/>
    <property type="match status" value="1"/>
</dbReference>
<keyword evidence="11 14" id="KW-0408">Iron</keyword>
<evidence type="ECO:0000256" key="11">
    <source>
        <dbReference type="ARBA" id="ARBA00023004"/>
    </source>
</evidence>
<organism evidence="16">
    <name type="scientific">Nyssomyia neivai</name>
    <dbReference type="NCBI Taxonomy" id="330878"/>
    <lineage>
        <taxon>Eukaryota</taxon>
        <taxon>Metazoa</taxon>
        <taxon>Ecdysozoa</taxon>
        <taxon>Arthropoda</taxon>
        <taxon>Hexapoda</taxon>
        <taxon>Insecta</taxon>
        <taxon>Pterygota</taxon>
        <taxon>Neoptera</taxon>
        <taxon>Endopterygota</taxon>
        <taxon>Diptera</taxon>
        <taxon>Nematocera</taxon>
        <taxon>Psychodoidea</taxon>
        <taxon>Psychodidae</taxon>
        <taxon>Nyssomyia</taxon>
    </lineage>
</organism>
<evidence type="ECO:0000256" key="9">
    <source>
        <dbReference type="ARBA" id="ARBA00022848"/>
    </source>
</evidence>
<sequence>MPIFNKEVQTMVERLKHQADKGGTFDMYKYIDACTLDMVCQTTLGTEMNIQKNENEEFLYAGNKLLEIMTHRIFKPWYHLDWVFRLTKMYHEQKRCSNITYSFVGRILQNKKRDMLNVPKATKVEDEDSKDGSFKSPQIFIDQLLKLEGSHFSDWDMLSEASTIVAAGYETSALMIAYAILMLAMYPEYQEKVFEEVKNVYPNKEFDVSYDDLNKLEFTERVIKETMRLFPAVPIMARNATQAFDLNGVSIPAGTAVVIGTFSMHRDEKIWGPNAKKFNPDNFLLENWEKQHPYSFIPFSAGPRNCIGFKYGMMSMKTAIAHSIRNLKFSTKLTLEELRFEIDVTLKLVNGHLVTVERRLD</sequence>